<proteinExistence type="predicted"/>
<protein>
    <submittedName>
        <fullName evidence="1">Uncharacterized protein</fullName>
    </submittedName>
</protein>
<comment type="caution">
    <text evidence="1">The sequence shown here is derived from an EMBL/GenBank/DDBJ whole genome shotgun (WGS) entry which is preliminary data.</text>
</comment>
<dbReference type="Proteomes" id="UP000516437">
    <property type="component" value="Unassembled WGS sequence"/>
</dbReference>
<accession>A0A6A1UJ29</accession>
<reference evidence="1 2" key="1">
    <citation type="journal article" date="2019" name="Plant Biotechnol. J.">
        <title>The red bayberry genome and genetic basis of sex determination.</title>
        <authorList>
            <person name="Jia H.M."/>
            <person name="Jia H.J."/>
            <person name="Cai Q.L."/>
            <person name="Wang Y."/>
            <person name="Zhao H.B."/>
            <person name="Yang W.F."/>
            <person name="Wang G.Y."/>
            <person name="Li Y.H."/>
            <person name="Zhan D.L."/>
            <person name="Shen Y.T."/>
            <person name="Niu Q.F."/>
            <person name="Chang L."/>
            <person name="Qiu J."/>
            <person name="Zhao L."/>
            <person name="Xie H.B."/>
            <person name="Fu W.Y."/>
            <person name="Jin J."/>
            <person name="Li X.W."/>
            <person name="Jiao Y."/>
            <person name="Zhou C.C."/>
            <person name="Tu T."/>
            <person name="Chai C.Y."/>
            <person name="Gao J.L."/>
            <person name="Fan L.J."/>
            <person name="van de Weg E."/>
            <person name="Wang J.Y."/>
            <person name="Gao Z.S."/>
        </authorList>
    </citation>
    <scope>NUCLEOTIDE SEQUENCE [LARGE SCALE GENOMIC DNA]</scope>
    <source>
        <tissue evidence="1">Leaves</tissue>
    </source>
</reference>
<organism evidence="1 2">
    <name type="scientific">Morella rubra</name>
    <name type="common">Chinese bayberry</name>
    <dbReference type="NCBI Taxonomy" id="262757"/>
    <lineage>
        <taxon>Eukaryota</taxon>
        <taxon>Viridiplantae</taxon>
        <taxon>Streptophyta</taxon>
        <taxon>Embryophyta</taxon>
        <taxon>Tracheophyta</taxon>
        <taxon>Spermatophyta</taxon>
        <taxon>Magnoliopsida</taxon>
        <taxon>eudicotyledons</taxon>
        <taxon>Gunneridae</taxon>
        <taxon>Pentapetalae</taxon>
        <taxon>rosids</taxon>
        <taxon>fabids</taxon>
        <taxon>Fagales</taxon>
        <taxon>Myricaceae</taxon>
        <taxon>Morella</taxon>
    </lineage>
</organism>
<name>A0A6A1UJ29_9ROSI</name>
<gene>
    <name evidence="1" type="ORF">CJ030_MR0G007764</name>
</gene>
<keyword evidence="2" id="KW-1185">Reference proteome</keyword>
<sequence>MAFDVISISGAHENIVTFSPFATKLWLEDGAWTILRNNHSGKRGALAAWNTGNTSGNSQPIYHPVVASL</sequence>
<dbReference type="AlphaFoldDB" id="A0A6A1UJ29"/>
<evidence type="ECO:0000313" key="1">
    <source>
        <dbReference type="EMBL" id="KAB1200249.1"/>
    </source>
</evidence>
<dbReference type="EMBL" id="RXIC02000190">
    <property type="protein sequence ID" value="KAB1200249.1"/>
    <property type="molecule type" value="Genomic_DNA"/>
</dbReference>
<evidence type="ECO:0000313" key="2">
    <source>
        <dbReference type="Proteomes" id="UP000516437"/>
    </source>
</evidence>